<dbReference type="PANTHER" id="PTHR43168">
    <property type="entry name" value="50S RIBOSOMAL PROTEIN L33, CHLOROPLASTIC"/>
    <property type="match status" value="1"/>
</dbReference>
<protein>
    <recommendedName>
        <fullName evidence="4 5">Large ribosomal subunit protein bL33</fullName>
    </recommendedName>
</protein>
<dbReference type="InterPro" id="IPR038584">
    <property type="entry name" value="Ribosomal_bL33_sf"/>
</dbReference>
<dbReference type="Gene3D" id="2.20.28.120">
    <property type="entry name" value="Ribosomal protein L33"/>
    <property type="match status" value="1"/>
</dbReference>
<gene>
    <name evidence="6" type="primary">rpmG2</name>
    <name evidence="5" type="synonym">rpmG</name>
    <name evidence="6" type="ORF">CIB43_00136</name>
</gene>
<dbReference type="PANTHER" id="PTHR43168:SF2">
    <property type="entry name" value="LARGE RIBOSOMAL SUBUNIT PROTEIN BL33C"/>
    <property type="match status" value="1"/>
</dbReference>
<keyword evidence="2 5" id="KW-0689">Ribosomal protein</keyword>
<comment type="similarity">
    <text evidence="1 5">Belongs to the bacterial ribosomal protein bL33 family.</text>
</comment>
<dbReference type="GO" id="GO:0005737">
    <property type="term" value="C:cytoplasm"/>
    <property type="evidence" value="ECO:0007669"/>
    <property type="project" value="UniProtKB-ARBA"/>
</dbReference>
<dbReference type="InterPro" id="IPR001705">
    <property type="entry name" value="Ribosomal_bL33"/>
</dbReference>
<name>A0A223M917_MESHO</name>
<dbReference type="Pfam" id="PF00471">
    <property type="entry name" value="Ribosomal_L33"/>
    <property type="match status" value="1"/>
</dbReference>
<evidence type="ECO:0000256" key="1">
    <source>
        <dbReference type="ARBA" id="ARBA00007596"/>
    </source>
</evidence>
<dbReference type="PROSITE" id="PS00582">
    <property type="entry name" value="RIBOSOMAL_L33"/>
    <property type="match status" value="1"/>
</dbReference>
<reference evidence="6 7" key="1">
    <citation type="submission" date="2017-08" db="EMBL/GenBank/DDBJ databases">
        <title>The complete genome sequence of a Mycoplasma hyopneumoniae isolate in Korea.</title>
        <authorList>
            <person name="Han J."/>
            <person name="Lee N."/>
        </authorList>
    </citation>
    <scope>NUCLEOTIDE SEQUENCE [LARGE SCALE GENOMIC DNA]</scope>
    <source>
        <strain evidence="6 7">KM014</strain>
    </source>
</reference>
<dbReference type="OMA" id="RYTTMKN"/>
<keyword evidence="3 5" id="KW-0687">Ribonucleoprotein</keyword>
<accession>A0A223M917</accession>
<sequence>MAREGLTLRCTDCKMENYITKKNKKTKPEKIEVKKHCHKCNKHTLHREKK</sequence>
<dbReference type="SMR" id="A0A223M917"/>
<dbReference type="GO" id="GO:0003735">
    <property type="term" value="F:structural constituent of ribosome"/>
    <property type="evidence" value="ECO:0007669"/>
    <property type="project" value="InterPro"/>
</dbReference>
<dbReference type="NCBIfam" id="NF001764">
    <property type="entry name" value="PRK00504.1"/>
    <property type="match status" value="1"/>
</dbReference>
<dbReference type="SUPFAM" id="SSF57829">
    <property type="entry name" value="Zn-binding ribosomal proteins"/>
    <property type="match status" value="1"/>
</dbReference>
<dbReference type="HAMAP" id="MF_00294">
    <property type="entry name" value="Ribosomal_bL33"/>
    <property type="match status" value="1"/>
</dbReference>
<evidence type="ECO:0000256" key="2">
    <source>
        <dbReference type="ARBA" id="ARBA00022980"/>
    </source>
</evidence>
<dbReference type="NCBIfam" id="NF001860">
    <property type="entry name" value="PRK00595.1"/>
    <property type="match status" value="1"/>
</dbReference>
<dbReference type="NCBIfam" id="TIGR01023">
    <property type="entry name" value="rpmG_bact"/>
    <property type="match status" value="1"/>
</dbReference>
<dbReference type="RefSeq" id="WP_011206510.1">
    <property type="nucleotide sequence ID" value="NZ_CP034597.1"/>
</dbReference>
<dbReference type="InterPro" id="IPR018264">
    <property type="entry name" value="Ribosomal_bL33_CS"/>
</dbReference>
<proteinExistence type="inferred from homology"/>
<evidence type="ECO:0000256" key="3">
    <source>
        <dbReference type="ARBA" id="ARBA00023274"/>
    </source>
</evidence>
<dbReference type="GeneID" id="41334961"/>
<dbReference type="GO" id="GO:0006412">
    <property type="term" value="P:translation"/>
    <property type="evidence" value="ECO:0007669"/>
    <property type="project" value="UniProtKB-UniRule"/>
</dbReference>
<dbReference type="InterPro" id="IPR011332">
    <property type="entry name" value="Ribosomal_zn-bd"/>
</dbReference>
<organism evidence="6 7">
    <name type="scientific">Mesomycoplasma hyopneumoniae</name>
    <name type="common">Mycoplasma hyopneumoniae</name>
    <dbReference type="NCBI Taxonomy" id="2099"/>
    <lineage>
        <taxon>Bacteria</taxon>
        <taxon>Bacillati</taxon>
        <taxon>Mycoplasmatota</taxon>
        <taxon>Mycoplasmoidales</taxon>
        <taxon>Metamycoplasmataceae</taxon>
        <taxon>Mesomycoplasma</taxon>
    </lineage>
</organism>
<evidence type="ECO:0000256" key="4">
    <source>
        <dbReference type="ARBA" id="ARBA00035176"/>
    </source>
</evidence>
<dbReference type="Proteomes" id="UP000215452">
    <property type="component" value="Chromosome"/>
</dbReference>
<dbReference type="AlphaFoldDB" id="A0A223M917"/>
<evidence type="ECO:0000313" key="6">
    <source>
        <dbReference type="EMBL" id="ASU14049.1"/>
    </source>
</evidence>
<dbReference type="GO" id="GO:0005840">
    <property type="term" value="C:ribosome"/>
    <property type="evidence" value="ECO:0007669"/>
    <property type="project" value="UniProtKB-KW"/>
</dbReference>
<dbReference type="EMBL" id="CP022714">
    <property type="protein sequence ID" value="ASU14049.1"/>
    <property type="molecule type" value="Genomic_DNA"/>
</dbReference>
<evidence type="ECO:0000256" key="5">
    <source>
        <dbReference type="HAMAP-Rule" id="MF_00294"/>
    </source>
</evidence>
<evidence type="ECO:0000313" key="7">
    <source>
        <dbReference type="Proteomes" id="UP000215452"/>
    </source>
</evidence>
<dbReference type="GO" id="GO:1990904">
    <property type="term" value="C:ribonucleoprotein complex"/>
    <property type="evidence" value="ECO:0007669"/>
    <property type="project" value="UniProtKB-KW"/>
</dbReference>